<evidence type="ECO:0000259" key="1">
    <source>
        <dbReference type="Pfam" id="PF00339"/>
    </source>
</evidence>
<dbReference type="InterPro" id="IPR022794">
    <property type="entry name" value="Bul1_C"/>
</dbReference>
<name>A0A9Q9EJF9_9PEZI</name>
<dbReference type="Pfam" id="PF04426">
    <property type="entry name" value="Bul1_C"/>
    <property type="match status" value="1"/>
</dbReference>
<feature type="domain" description="Bul1 C-terminal" evidence="2">
    <location>
        <begin position="380"/>
        <end position="436"/>
    </location>
</feature>
<dbReference type="PANTHER" id="PTHR31904">
    <property type="entry name" value="BYPASS OF STOP CODON PROTEIN 5-RELATED"/>
    <property type="match status" value="1"/>
</dbReference>
<organism evidence="3 4">
    <name type="scientific">Septoria linicola</name>
    <dbReference type="NCBI Taxonomy" id="215465"/>
    <lineage>
        <taxon>Eukaryota</taxon>
        <taxon>Fungi</taxon>
        <taxon>Dikarya</taxon>
        <taxon>Ascomycota</taxon>
        <taxon>Pezizomycotina</taxon>
        <taxon>Dothideomycetes</taxon>
        <taxon>Dothideomycetidae</taxon>
        <taxon>Mycosphaerellales</taxon>
        <taxon>Mycosphaerellaceae</taxon>
        <taxon>Septoria</taxon>
    </lineage>
</organism>
<protein>
    <submittedName>
        <fullName evidence="3">Arrestin-like protein</fullName>
    </submittedName>
</protein>
<evidence type="ECO:0000313" key="4">
    <source>
        <dbReference type="Proteomes" id="UP001056384"/>
    </source>
</evidence>
<gene>
    <name evidence="3" type="ORF">Slin15195_G070650</name>
</gene>
<reference evidence="3" key="1">
    <citation type="submission" date="2022-06" db="EMBL/GenBank/DDBJ databases">
        <title>Complete genome sequences of two strains of the flax pathogen Septoria linicola.</title>
        <authorList>
            <person name="Lapalu N."/>
            <person name="Simon A."/>
            <person name="Demenou B."/>
            <person name="Paumier D."/>
            <person name="Guillot M.-P."/>
            <person name="Gout L."/>
            <person name="Valade R."/>
        </authorList>
    </citation>
    <scope>NUCLEOTIDE SEQUENCE</scope>
    <source>
        <strain evidence="3">SE15195</strain>
    </source>
</reference>
<keyword evidence="4" id="KW-1185">Reference proteome</keyword>
<dbReference type="PANTHER" id="PTHR31904:SF1">
    <property type="entry name" value="BYPASS OF STOP CODON PROTEIN 5-RELATED"/>
    <property type="match status" value="1"/>
</dbReference>
<proteinExistence type="predicted"/>
<accession>A0A9Q9EJF9</accession>
<sequence>MSSTIRNISEDEAANMESLRKLSGFGQKVIIDIKINNPRPTYTTLDRIEGIVSILAPMDTNFDEIDIEFVGTSRTYVERLTAAAAVSGRSEAFHQFLKLQDKSVQDLYPEDRILRAGKPYSFPFVFVVPQHLLPKICGHTCKAAGVREAHLQLPPTFGDHDREDPTDGKVLDDLVPEMASTRYGVHVRVCKAKLVDEEITRRNIANKARRVRVIPATEEQPPLDIDSDDKEYSIRREKVVRKGVLHAKAGTMVMEAIQPPAIRMRSRGDPEKPAMSNAKIMLRYDPADKHSLPPFLTDLSTKLKVCTFFASTARSTFPDKKKALQDPSQGVHSDQLNLSTRKMSNVASKWTTYESEADAVRGSASSTSCIPAASKDYKGGKFFVAQIEAPISLPTNKAFVPSFHSCLISRMYQVKFELGIQNKGFGTMDLKLPIQISCAEDGDWSPRRGSTVDDIEAEVDGFFDPRTMHIPDEAFIGHSDIRRPSPPVTPRDELPPSYSFFPVASGQTVPAY</sequence>
<dbReference type="EMBL" id="CP099422">
    <property type="protein sequence ID" value="USW53746.1"/>
    <property type="molecule type" value="Genomic_DNA"/>
</dbReference>
<dbReference type="InterPro" id="IPR014752">
    <property type="entry name" value="Arrestin-like_C"/>
</dbReference>
<dbReference type="Proteomes" id="UP001056384">
    <property type="component" value="Chromosome 5"/>
</dbReference>
<dbReference type="AlphaFoldDB" id="A0A9Q9EJF9"/>
<feature type="domain" description="Arrestin-like N-terminal" evidence="1">
    <location>
        <begin position="32"/>
        <end position="142"/>
    </location>
</feature>
<dbReference type="Gene3D" id="2.60.40.640">
    <property type="match status" value="1"/>
</dbReference>
<evidence type="ECO:0000313" key="3">
    <source>
        <dbReference type="EMBL" id="USW53746.1"/>
    </source>
</evidence>
<dbReference type="InterPro" id="IPR039634">
    <property type="entry name" value="Bul1-like"/>
</dbReference>
<dbReference type="InterPro" id="IPR011021">
    <property type="entry name" value="Arrestin-like_N"/>
</dbReference>
<evidence type="ECO:0000259" key="2">
    <source>
        <dbReference type="Pfam" id="PF04426"/>
    </source>
</evidence>
<dbReference type="Pfam" id="PF00339">
    <property type="entry name" value="Arrestin_N"/>
    <property type="match status" value="1"/>
</dbReference>